<evidence type="ECO:0000313" key="7">
    <source>
        <dbReference type="Proteomes" id="UP000182811"/>
    </source>
</evidence>
<comment type="caution">
    <text evidence="6">The sequence shown here is derived from an EMBL/GenBank/DDBJ whole genome shotgun (WGS) entry which is preliminary data.</text>
</comment>
<dbReference type="Gene3D" id="1.10.15.40">
    <property type="entry name" value="Electron transport complex subunit B, putative Fe-S cluster"/>
    <property type="match status" value="1"/>
</dbReference>
<dbReference type="PANTHER" id="PTHR36214:SF3">
    <property type="entry name" value="ACETYL-COA DECARBONYLASE_SYNTHASE COMPLEX SUBUNIT GAMMA"/>
    <property type="match status" value="1"/>
</dbReference>
<dbReference type="Pfam" id="PF04060">
    <property type="entry name" value="FeS"/>
    <property type="match status" value="1"/>
</dbReference>
<keyword evidence="3" id="KW-0408">Iron</keyword>
<proteinExistence type="predicted"/>
<evidence type="ECO:0000259" key="5">
    <source>
        <dbReference type="PROSITE" id="PS51656"/>
    </source>
</evidence>
<dbReference type="GO" id="GO:0046872">
    <property type="term" value="F:metal ion binding"/>
    <property type="evidence" value="ECO:0007669"/>
    <property type="project" value="UniProtKB-KW"/>
</dbReference>
<dbReference type="PROSITE" id="PS51656">
    <property type="entry name" value="4FE4S"/>
    <property type="match status" value="1"/>
</dbReference>
<keyword evidence="4" id="KW-0411">Iron-sulfur</keyword>
<accession>A0A1J5P3J7</accession>
<feature type="domain" description="4Fe-4S" evidence="5">
    <location>
        <begin position="122"/>
        <end position="181"/>
    </location>
</feature>
<dbReference type="PANTHER" id="PTHR36214">
    <property type="match status" value="1"/>
</dbReference>
<evidence type="ECO:0000256" key="2">
    <source>
        <dbReference type="ARBA" id="ARBA00022723"/>
    </source>
</evidence>
<dbReference type="AlphaFoldDB" id="A0A1J5P3J7"/>
<dbReference type="InterPro" id="IPR051069">
    <property type="entry name" value="ACDS_complex_subunit"/>
</dbReference>
<gene>
    <name evidence="6" type="primary">acsC_2</name>
    <name evidence="6" type="ORF">MOTE_09010</name>
</gene>
<keyword evidence="2" id="KW-0479">Metal-binding</keyword>
<dbReference type="EMBL" id="MDDC01000006">
    <property type="protein sequence ID" value="OIQ60067.1"/>
    <property type="molecule type" value="Genomic_DNA"/>
</dbReference>
<dbReference type="GO" id="GO:0051539">
    <property type="term" value="F:4 iron, 4 sulfur cluster binding"/>
    <property type="evidence" value="ECO:0007669"/>
    <property type="project" value="UniProtKB-KW"/>
</dbReference>
<evidence type="ECO:0000256" key="4">
    <source>
        <dbReference type="ARBA" id="ARBA00023014"/>
    </source>
</evidence>
<dbReference type="InterPro" id="IPR007202">
    <property type="entry name" value="4Fe-4S_dom"/>
</dbReference>
<keyword evidence="1" id="KW-0004">4Fe-4S</keyword>
<evidence type="ECO:0000256" key="3">
    <source>
        <dbReference type="ARBA" id="ARBA00023004"/>
    </source>
</evidence>
<name>A0A1J5P3J7_NEOTH</name>
<protein>
    <submittedName>
        <fullName evidence="6">Corrinoid/iron-sulfur protein large subunit</fullName>
    </submittedName>
</protein>
<reference evidence="6 7" key="1">
    <citation type="submission" date="2016-08" db="EMBL/GenBank/DDBJ databases">
        <title>Genome-based comparison of Moorella thermoacetic strains.</title>
        <authorList>
            <person name="Poehlein A."/>
            <person name="Bengelsdorf F.R."/>
            <person name="Esser C."/>
            <person name="Duerre P."/>
            <person name="Daniel R."/>
        </authorList>
    </citation>
    <scope>NUCLEOTIDE SEQUENCE [LARGE SCALE GENOMIC DNA]</scope>
    <source>
        <strain evidence="6 7">DSM 21394</strain>
    </source>
</reference>
<dbReference type="Proteomes" id="UP000182811">
    <property type="component" value="Unassembled WGS sequence"/>
</dbReference>
<evidence type="ECO:0000313" key="6">
    <source>
        <dbReference type="EMBL" id="OIQ60067.1"/>
    </source>
</evidence>
<organism evidence="6 7">
    <name type="scientific">Neomoorella thermoacetica</name>
    <name type="common">Clostridium thermoaceticum</name>
    <dbReference type="NCBI Taxonomy" id="1525"/>
    <lineage>
        <taxon>Bacteria</taxon>
        <taxon>Bacillati</taxon>
        <taxon>Bacillota</taxon>
        <taxon>Clostridia</taxon>
        <taxon>Neomoorellales</taxon>
        <taxon>Neomoorellaceae</taxon>
        <taxon>Neomoorella</taxon>
    </lineage>
</organism>
<sequence>MIQAAKEIWEAVPVFLEKIDVTKVETCLADAEKIRLQAVLSQDIEELLPYLNTVIKNAVYNHYAKNLTFMKEFRLITLYPRRLTMAKAVNMTDALQVLDWLKDLINDTHRRQKEIHPFFAKKERPTALQIYKWLPGTNCRRCGQLTCLAFAARLLSGENALADCPPLAEEENSERFNALQGMLG</sequence>
<evidence type="ECO:0000256" key="1">
    <source>
        <dbReference type="ARBA" id="ARBA00022485"/>
    </source>
</evidence>